<dbReference type="RefSeq" id="WP_387703093.1">
    <property type="nucleotide sequence ID" value="NZ_JBIAMX010000029.1"/>
</dbReference>
<gene>
    <name evidence="1" type="ORF">ACFYTF_29140</name>
</gene>
<accession>A0ABW6PWU4</accession>
<proteinExistence type="predicted"/>
<evidence type="ECO:0000313" key="2">
    <source>
        <dbReference type="Proteomes" id="UP001601444"/>
    </source>
</evidence>
<reference evidence="1 2" key="1">
    <citation type="submission" date="2024-10" db="EMBL/GenBank/DDBJ databases">
        <title>The Natural Products Discovery Center: Release of the First 8490 Sequenced Strains for Exploring Actinobacteria Biosynthetic Diversity.</title>
        <authorList>
            <person name="Kalkreuter E."/>
            <person name="Kautsar S.A."/>
            <person name="Yang D."/>
            <person name="Bader C.D."/>
            <person name="Teijaro C.N."/>
            <person name="Fluegel L."/>
            <person name="Davis C.M."/>
            <person name="Simpson J.R."/>
            <person name="Lauterbach L."/>
            <person name="Steele A.D."/>
            <person name="Gui C."/>
            <person name="Meng S."/>
            <person name="Li G."/>
            <person name="Viehrig K."/>
            <person name="Ye F."/>
            <person name="Su P."/>
            <person name="Kiefer A.F."/>
            <person name="Nichols A."/>
            <person name="Cepeda A.J."/>
            <person name="Yan W."/>
            <person name="Fan B."/>
            <person name="Jiang Y."/>
            <person name="Adhikari A."/>
            <person name="Zheng C.-J."/>
            <person name="Schuster L."/>
            <person name="Cowan T.M."/>
            <person name="Smanski M.J."/>
            <person name="Chevrette M.G."/>
            <person name="De Carvalho L.P.S."/>
            <person name="Shen B."/>
        </authorList>
    </citation>
    <scope>NUCLEOTIDE SEQUENCE [LARGE SCALE GENOMIC DNA]</scope>
    <source>
        <strain evidence="1 2">NPDC004045</strain>
    </source>
</reference>
<protein>
    <submittedName>
        <fullName evidence="1">Uncharacterized protein</fullName>
    </submittedName>
</protein>
<dbReference type="Proteomes" id="UP001601444">
    <property type="component" value="Unassembled WGS sequence"/>
</dbReference>
<keyword evidence="2" id="KW-1185">Reference proteome</keyword>
<comment type="caution">
    <text evidence="1">The sequence shown here is derived from an EMBL/GenBank/DDBJ whole genome shotgun (WGS) entry which is preliminary data.</text>
</comment>
<sequence>MTYSLTIARDTPTELGILAAGLTVQVVPNQGHTAWVVEMALPRSAGLSHPLELPKAAVFPGALRKLTSLDRARCAHHDYTFGRDFLGMSHLSTIRWLMEGYGVTARQLERWGFRNVKSEAVAA</sequence>
<name>A0ABW6PWU4_9NOCA</name>
<dbReference type="EMBL" id="JBIAMX010000029">
    <property type="protein sequence ID" value="MFF0546909.1"/>
    <property type="molecule type" value="Genomic_DNA"/>
</dbReference>
<evidence type="ECO:0000313" key="1">
    <source>
        <dbReference type="EMBL" id="MFF0546909.1"/>
    </source>
</evidence>
<organism evidence="1 2">
    <name type="scientific">Nocardia thailandica</name>
    <dbReference type="NCBI Taxonomy" id="257275"/>
    <lineage>
        <taxon>Bacteria</taxon>
        <taxon>Bacillati</taxon>
        <taxon>Actinomycetota</taxon>
        <taxon>Actinomycetes</taxon>
        <taxon>Mycobacteriales</taxon>
        <taxon>Nocardiaceae</taxon>
        <taxon>Nocardia</taxon>
    </lineage>
</organism>